<dbReference type="OrthoDB" id="7873573at2"/>
<keyword evidence="4" id="KW-1185">Reference proteome</keyword>
<dbReference type="RefSeq" id="WP_157898138.1">
    <property type="nucleotide sequence ID" value="NZ_CP021431.1"/>
</dbReference>
<dbReference type="EMBL" id="CP021431">
    <property type="protein sequence ID" value="ARU00283.1"/>
    <property type="molecule type" value="Genomic_DNA"/>
</dbReference>
<name>A0A1Y0E9Q2_9RHOB</name>
<organism evidence="3 4">
    <name type="scientific">Yoonia vestfoldensis</name>
    <dbReference type="NCBI Taxonomy" id="245188"/>
    <lineage>
        <taxon>Bacteria</taxon>
        <taxon>Pseudomonadati</taxon>
        <taxon>Pseudomonadota</taxon>
        <taxon>Alphaproteobacteria</taxon>
        <taxon>Rhodobacterales</taxon>
        <taxon>Paracoccaceae</taxon>
        <taxon>Yoonia</taxon>
    </lineage>
</organism>
<keyword evidence="2" id="KW-0472">Membrane</keyword>
<protein>
    <submittedName>
        <fullName evidence="3">Uncharacterized protein</fullName>
    </submittedName>
</protein>
<proteinExistence type="predicted"/>
<sequence length="56" mass="6237">MEPGYFLAALSLFTFVAVIIVAMVSKKKTQDRLHDPAAHQTKNKSTLAKDAPNEHR</sequence>
<feature type="transmembrane region" description="Helical" evidence="2">
    <location>
        <begin position="6"/>
        <end position="24"/>
    </location>
</feature>
<accession>A0A1Y0E9Q2</accession>
<evidence type="ECO:0000313" key="4">
    <source>
        <dbReference type="Proteomes" id="UP000195273"/>
    </source>
</evidence>
<keyword evidence="2" id="KW-0812">Transmembrane</keyword>
<evidence type="ECO:0000256" key="1">
    <source>
        <dbReference type="SAM" id="MobiDB-lite"/>
    </source>
</evidence>
<feature type="compositionally biased region" description="Basic and acidic residues" evidence="1">
    <location>
        <begin position="28"/>
        <end position="37"/>
    </location>
</feature>
<dbReference type="AlphaFoldDB" id="A0A1Y0E9Q2"/>
<gene>
    <name evidence="3" type="ORF">LOKVESSMR4R_00952</name>
</gene>
<feature type="region of interest" description="Disordered" evidence="1">
    <location>
        <begin position="28"/>
        <end position="56"/>
    </location>
</feature>
<evidence type="ECO:0000256" key="2">
    <source>
        <dbReference type="SAM" id="Phobius"/>
    </source>
</evidence>
<dbReference type="Proteomes" id="UP000195273">
    <property type="component" value="Chromosome"/>
</dbReference>
<reference evidence="3 4" key="1">
    <citation type="submission" date="2017-05" db="EMBL/GenBank/DDBJ databases">
        <title>Genome Sequence of Loktanella vestfoldensis Strain SMR4r Isolated from a Culture of the Diatom Skeletonema marinoi.</title>
        <authorList>
            <person name="Topel M."/>
            <person name="Pinder M.I.M."/>
            <person name="Johansson O.N."/>
            <person name="Kourtchenko O."/>
            <person name="Godhe A."/>
            <person name="Clarke A.K."/>
        </authorList>
    </citation>
    <scope>NUCLEOTIDE SEQUENCE [LARGE SCALE GENOMIC DNA]</scope>
    <source>
        <strain evidence="3 4">SMR4r</strain>
    </source>
</reference>
<dbReference type="KEGG" id="lvs:LOKVESSMR4R_00952"/>
<keyword evidence="2" id="KW-1133">Transmembrane helix</keyword>
<evidence type="ECO:0000313" key="3">
    <source>
        <dbReference type="EMBL" id="ARU00283.1"/>
    </source>
</evidence>